<dbReference type="RefSeq" id="WP_074762260.1">
    <property type="nucleotide sequence ID" value="NZ_FNRF01000007.1"/>
</dbReference>
<dbReference type="AlphaFoldDB" id="A0A1H4F2E6"/>
<keyword evidence="1" id="KW-0732">Signal</keyword>
<evidence type="ECO:0000313" key="3">
    <source>
        <dbReference type="Proteomes" id="UP000182257"/>
    </source>
</evidence>
<evidence type="ECO:0008006" key="4">
    <source>
        <dbReference type="Google" id="ProtNLM"/>
    </source>
</evidence>
<reference evidence="2 3" key="1">
    <citation type="submission" date="2016-10" db="EMBL/GenBank/DDBJ databases">
        <authorList>
            <person name="de Groot N.N."/>
        </authorList>
    </citation>
    <scope>NUCLEOTIDE SEQUENCE [LARGE SCALE GENOMIC DNA]</scope>
    <source>
        <strain evidence="2 3">D31d</strain>
    </source>
</reference>
<sequence length="261" mass="28618">MKKQLIACFALLMGITTASAQEYYERGFFNHVGLNVSASTEGIGVGVAAPITDYLELSAGVNFMPGVKIKGDVNVDYNLGALPAQVTIPNHDKVKITGNLKRTTMDVKLNIYPFGGNSTFFVAGGFSFGGEKLGKLTGHSDAIQSAITTFPTFKDVILNSISAELDKYNVKFDENGDINGDIRVKNFRPYVGLGVGRLVPKHRVGFRFEAGCQFMGKLKVYQDNKEVKINELNDSDDDLSKIIDKWTVYPVLKLTITGRIF</sequence>
<gene>
    <name evidence="2" type="ORF">SAMN05216462_3082</name>
</gene>
<feature type="signal peptide" evidence="1">
    <location>
        <begin position="1"/>
        <end position="20"/>
    </location>
</feature>
<dbReference type="EMBL" id="FNRF01000007">
    <property type="protein sequence ID" value="SEA91484.1"/>
    <property type="molecule type" value="Genomic_DNA"/>
</dbReference>
<evidence type="ECO:0000256" key="1">
    <source>
        <dbReference type="SAM" id="SignalP"/>
    </source>
</evidence>
<feature type="chain" id="PRO_5010384346" description="Outer membrane protein beta-barrel domain-containing protein" evidence="1">
    <location>
        <begin position="21"/>
        <end position="261"/>
    </location>
</feature>
<accession>A0A1H4F2E6</accession>
<evidence type="ECO:0000313" key="2">
    <source>
        <dbReference type="EMBL" id="SEA91484.1"/>
    </source>
</evidence>
<name>A0A1H4F2E6_XYLRU</name>
<dbReference type="Gene3D" id="2.40.160.170">
    <property type="match status" value="1"/>
</dbReference>
<protein>
    <recommendedName>
        <fullName evidence="4">Outer membrane protein beta-barrel domain-containing protein</fullName>
    </recommendedName>
</protein>
<organism evidence="2 3">
    <name type="scientific">Xylanibacter ruminicola</name>
    <name type="common">Prevotella ruminicola</name>
    <dbReference type="NCBI Taxonomy" id="839"/>
    <lineage>
        <taxon>Bacteria</taxon>
        <taxon>Pseudomonadati</taxon>
        <taxon>Bacteroidota</taxon>
        <taxon>Bacteroidia</taxon>
        <taxon>Bacteroidales</taxon>
        <taxon>Prevotellaceae</taxon>
        <taxon>Xylanibacter</taxon>
    </lineage>
</organism>
<dbReference type="Proteomes" id="UP000182257">
    <property type="component" value="Unassembled WGS sequence"/>
</dbReference>
<proteinExistence type="predicted"/>
<dbReference type="OrthoDB" id="597504at2"/>